<dbReference type="RefSeq" id="WP_247201546.1">
    <property type="nucleotide sequence ID" value="NZ_JALKCG010000005.1"/>
</dbReference>
<comment type="caution">
    <text evidence="2">The sequence shown here is derived from an EMBL/GenBank/DDBJ whole genome shotgun (WGS) entry which is preliminary data.</text>
</comment>
<dbReference type="SUPFAM" id="SSF46894">
    <property type="entry name" value="C-terminal effector domain of the bipartite response regulators"/>
    <property type="match status" value="1"/>
</dbReference>
<dbReference type="Gene3D" id="1.10.10.10">
    <property type="entry name" value="Winged helix-like DNA-binding domain superfamily/Winged helix DNA-binding domain"/>
    <property type="match status" value="1"/>
</dbReference>
<accession>A0ABT0DP30</accession>
<keyword evidence="3" id="KW-1185">Reference proteome</keyword>
<protein>
    <recommendedName>
        <fullName evidence="1">HTH luxR-type domain-containing protein</fullName>
    </recommendedName>
</protein>
<organism evidence="2 3">
    <name type="scientific">Ancylobacter koreensis</name>
    <dbReference type="NCBI Taxonomy" id="266121"/>
    <lineage>
        <taxon>Bacteria</taxon>
        <taxon>Pseudomonadati</taxon>
        <taxon>Pseudomonadota</taxon>
        <taxon>Alphaproteobacteria</taxon>
        <taxon>Hyphomicrobiales</taxon>
        <taxon>Xanthobacteraceae</taxon>
        <taxon>Ancylobacter</taxon>
    </lineage>
</organism>
<evidence type="ECO:0000313" key="3">
    <source>
        <dbReference type="Proteomes" id="UP001202867"/>
    </source>
</evidence>
<name>A0ABT0DP30_9HYPH</name>
<dbReference type="InterPro" id="IPR036388">
    <property type="entry name" value="WH-like_DNA-bd_sf"/>
</dbReference>
<sequence>MREDRIRQALDRCYEAVLAPGLWADALHELAQAFGGAAMMFYPYERDLSASDPRDPRRSLSKVPISHEYMEVVEEYERSRWYLNHYRAERGLPLMVAGRSVVIEHQLATDEERRRSRHYNDLYLRFGFPGYAMINVPMVDQSWCIPMLRANRQEHFNPEEAAYISRFVPQFRRLISLSDKLELEKARAATTGLDAVNAPAALIDWRGQVHSLNAGAEALLGPDLHLVRGVLAPADRRSNAALQAMIRNALRVDRTAVASMQPSSLIARRGGRPILAEVLPLSGIFCDLFNHAQILLLLTDLARLPVPREERLRVAFGLTLAEARLAVRLVAGTELRAAADELAVSYETARVRLRVIFQKTGTHRQGELVALLSRLAR</sequence>
<dbReference type="InterPro" id="IPR000792">
    <property type="entry name" value="Tscrpt_reg_LuxR_C"/>
</dbReference>
<reference evidence="3" key="1">
    <citation type="submission" date="2023-07" db="EMBL/GenBank/DDBJ databases">
        <title>Ancylobacter moscoviensis sp. nov., facultatively methylotrophic bacteria from activated sludge and the reclassification of Starkeya novella (Starkey 1934) Kelly et al. 2000 as Ancylobacter novellus comb. nov., Starkeya koreensis Im et al. 2006 as Ancylobacter koreensis comb.nov., Angulomicrobium tetraedrale Vasil'eva et al. 1986 as Ancylobacter tetraedralis comb. nov., Angulomicrobium amanitiforme Fritz et al. 2004 as Ancylobacter amanitiformis comb. nov. and Methylorhabdus multivorans Doronina et al. 1996 as Ancylobacter multivorans comb. nov. and emended description of the genus Ancylobacter.</title>
        <authorList>
            <person name="Doronina N."/>
            <person name="Chemodurova A."/>
            <person name="Grouzdev D."/>
            <person name="Koziaeva V."/>
            <person name="Shi W."/>
            <person name="Wu L."/>
            <person name="Kaparullina E."/>
        </authorList>
    </citation>
    <scope>NUCLEOTIDE SEQUENCE [LARGE SCALE GENOMIC DNA]</scope>
    <source>
        <strain evidence="3">Jip08</strain>
    </source>
</reference>
<feature type="domain" description="HTH luxR-type" evidence="1">
    <location>
        <begin position="315"/>
        <end position="372"/>
    </location>
</feature>
<evidence type="ECO:0000313" key="2">
    <source>
        <dbReference type="EMBL" id="MCK0209036.1"/>
    </source>
</evidence>
<dbReference type="Proteomes" id="UP001202867">
    <property type="component" value="Unassembled WGS sequence"/>
</dbReference>
<dbReference type="EMBL" id="JALKCG010000005">
    <property type="protein sequence ID" value="MCK0209036.1"/>
    <property type="molecule type" value="Genomic_DNA"/>
</dbReference>
<proteinExistence type="predicted"/>
<dbReference type="SMART" id="SM00421">
    <property type="entry name" value="HTH_LUXR"/>
    <property type="match status" value="1"/>
</dbReference>
<evidence type="ECO:0000259" key="1">
    <source>
        <dbReference type="SMART" id="SM00421"/>
    </source>
</evidence>
<dbReference type="InterPro" id="IPR016032">
    <property type="entry name" value="Sig_transdc_resp-reg_C-effctor"/>
</dbReference>
<gene>
    <name evidence="2" type="ORF">MWN33_13445</name>
</gene>